<evidence type="ECO:0000256" key="6">
    <source>
        <dbReference type="ARBA" id="ARBA00023136"/>
    </source>
</evidence>
<evidence type="ECO:0000256" key="7">
    <source>
        <dbReference type="RuleBase" id="RU363032"/>
    </source>
</evidence>
<gene>
    <name evidence="9" type="ORF">ACFPPD_17700</name>
</gene>
<evidence type="ECO:0000313" key="10">
    <source>
        <dbReference type="Proteomes" id="UP001596105"/>
    </source>
</evidence>
<evidence type="ECO:0000256" key="1">
    <source>
        <dbReference type="ARBA" id="ARBA00004651"/>
    </source>
</evidence>
<keyword evidence="6 7" id="KW-0472">Membrane</keyword>
<sequence>MRLARPAKPRDVHRLPMAWNGLLHLISGGFAFACVFPFLFVVVISFTDENTLLEKGYQIWPADWSVNAYEYVFRTGDQLLRSYGVTLFVTVVGMLLTVAMTTLYAYSISRRNFKYRKFFSFYAFFTMLFGGGLVPTYIVVAQMLELKDTIWALILPMSLNAFNIFILRTFFQTMVPTPIIESGKIDGAGEFKILLMLVLPISLPGLATIALFSTLSYWNDWFNALLYIDSNRLVPLQALLMRIEQSMQFIIQNSALLNSGQSREMLRSLPQETTRMAMVVLATGPIVLAYPFFQRYFVQGLTIGAVKD</sequence>
<dbReference type="InterPro" id="IPR035906">
    <property type="entry name" value="MetI-like_sf"/>
</dbReference>
<comment type="subcellular location">
    <subcellularLocation>
        <location evidence="1 7">Cell membrane</location>
        <topology evidence="1 7">Multi-pass membrane protein</topology>
    </subcellularLocation>
</comment>
<feature type="transmembrane region" description="Helical" evidence="7">
    <location>
        <begin position="150"/>
        <end position="171"/>
    </location>
</feature>
<feature type="transmembrane region" description="Helical" evidence="7">
    <location>
        <begin position="118"/>
        <end position="138"/>
    </location>
</feature>
<dbReference type="PROSITE" id="PS51257">
    <property type="entry name" value="PROKAR_LIPOPROTEIN"/>
    <property type="match status" value="1"/>
</dbReference>
<evidence type="ECO:0000259" key="8">
    <source>
        <dbReference type="PROSITE" id="PS50928"/>
    </source>
</evidence>
<feature type="transmembrane region" description="Helical" evidence="7">
    <location>
        <begin position="21"/>
        <end position="46"/>
    </location>
</feature>
<keyword evidence="4 7" id="KW-0812">Transmembrane</keyword>
<dbReference type="EMBL" id="JBHSMH010000066">
    <property type="protein sequence ID" value="MFC5470529.1"/>
    <property type="molecule type" value="Genomic_DNA"/>
</dbReference>
<keyword evidence="3" id="KW-1003">Cell membrane</keyword>
<reference evidence="10" key="1">
    <citation type="journal article" date="2019" name="Int. J. Syst. Evol. Microbiol.">
        <title>The Global Catalogue of Microorganisms (GCM) 10K type strain sequencing project: providing services to taxonomists for standard genome sequencing and annotation.</title>
        <authorList>
            <consortium name="The Broad Institute Genomics Platform"/>
            <consortium name="The Broad Institute Genome Sequencing Center for Infectious Disease"/>
            <person name="Wu L."/>
            <person name="Ma J."/>
        </authorList>
    </citation>
    <scope>NUCLEOTIDE SEQUENCE [LARGE SCALE GENOMIC DNA]</scope>
    <source>
        <strain evidence="10">CCUG 57113</strain>
    </source>
</reference>
<dbReference type="PANTHER" id="PTHR43744">
    <property type="entry name" value="ABC TRANSPORTER PERMEASE PROTEIN MG189-RELATED-RELATED"/>
    <property type="match status" value="1"/>
</dbReference>
<keyword evidence="2 7" id="KW-0813">Transport</keyword>
<feature type="domain" description="ABC transmembrane type-1" evidence="8">
    <location>
        <begin position="83"/>
        <end position="287"/>
    </location>
</feature>
<dbReference type="PROSITE" id="PS50928">
    <property type="entry name" value="ABC_TM1"/>
    <property type="match status" value="1"/>
</dbReference>
<dbReference type="Pfam" id="PF00528">
    <property type="entry name" value="BPD_transp_1"/>
    <property type="match status" value="1"/>
</dbReference>
<dbReference type="SUPFAM" id="SSF161098">
    <property type="entry name" value="MetI-like"/>
    <property type="match status" value="1"/>
</dbReference>
<dbReference type="RefSeq" id="WP_209749697.1">
    <property type="nucleotide sequence ID" value="NZ_JBHSMH010000066.1"/>
</dbReference>
<keyword evidence="10" id="KW-1185">Reference proteome</keyword>
<accession>A0ABW0LXL0</accession>
<evidence type="ECO:0000256" key="2">
    <source>
        <dbReference type="ARBA" id="ARBA00022448"/>
    </source>
</evidence>
<feature type="transmembrane region" description="Helical" evidence="7">
    <location>
        <begin position="275"/>
        <end position="293"/>
    </location>
</feature>
<organism evidence="9 10">
    <name type="scientific">Cohnella suwonensis</name>
    <dbReference type="NCBI Taxonomy" id="696072"/>
    <lineage>
        <taxon>Bacteria</taxon>
        <taxon>Bacillati</taxon>
        <taxon>Bacillota</taxon>
        <taxon>Bacilli</taxon>
        <taxon>Bacillales</taxon>
        <taxon>Paenibacillaceae</taxon>
        <taxon>Cohnella</taxon>
    </lineage>
</organism>
<evidence type="ECO:0000256" key="4">
    <source>
        <dbReference type="ARBA" id="ARBA00022692"/>
    </source>
</evidence>
<evidence type="ECO:0000256" key="3">
    <source>
        <dbReference type="ARBA" id="ARBA00022475"/>
    </source>
</evidence>
<keyword evidence="5 7" id="KW-1133">Transmembrane helix</keyword>
<feature type="transmembrane region" description="Helical" evidence="7">
    <location>
        <begin position="191"/>
        <end position="218"/>
    </location>
</feature>
<comment type="similarity">
    <text evidence="7">Belongs to the binding-protein-dependent transport system permease family.</text>
</comment>
<dbReference type="InterPro" id="IPR000515">
    <property type="entry name" value="MetI-like"/>
</dbReference>
<comment type="caution">
    <text evidence="9">The sequence shown here is derived from an EMBL/GenBank/DDBJ whole genome shotgun (WGS) entry which is preliminary data.</text>
</comment>
<evidence type="ECO:0000256" key="5">
    <source>
        <dbReference type="ARBA" id="ARBA00022989"/>
    </source>
</evidence>
<dbReference type="PANTHER" id="PTHR43744:SF9">
    <property type="entry name" value="POLYGALACTURONAN_RHAMNOGALACTURONAN TRANSPORT SYSTEM PERMEASE PROTEIN YTCP"/>
    <property type="match status" value="1"/>
</dbReference>
<proteinExistence type="inferred from homology"/>
<dbReference type="Gene3D" id="1.10.3720.10">
    <property type="entry name" value="MetI-like"/>
    <property type="match status" value="1"/>
</dbReference>
<dbReference type="Proteomes" id="UP001596105">
    <property type="component" value="Unassembled WGS sequence"/>
</dbReference>
<evidence type="ECO:0000313" key="9">
    <source>
        <dbReference type="EMBL" id="MFC5470529.1"/>
    </source>
</evidence>
<dbReference type="CDD" id="cd06261">
    <property type="entry name" value="TM_PBP2"/>
    <property type="match status" value="1"/>
</dbReference>
<feature type="transmembrane region" description="Helical" evidence="7">
    <location>
        <begin position="83"/>
        <end position="106"/>
    </location>
</feature>
<name>A0ABW0LXL0_9BACL</name>
<protein>
    <submittedName>
        <fullName evidence="9">Carbohydrate ABC transporter permease</fullName>
    </submittedName>
</protein>